<dbReference type="AlphaFoldDB" id="A0A0L6VIN6"/>
<evidence type="ECO:0000313" key="1">
    <source>
        <dbReference type="EMBL" id="KNZ60579.1"/>
    </source>
</evidence>
<sequence>VTLPGTSLLQFLLNNKCANNNKLQVFWMHHDNNWIQETCDQSNLAPEDSQTAPCWGSILANDMGL</sequence>
<organism evidence="1 2">
    <name type="scientific">Puccinia sorghi</name>
    <dbReference type="NCBI Taxonomy" id="27349"/>
    <lineage>
        <taxon>Eukaryota</taxon>
        <taxon>Fungi</taxon>
        <taxon>Dikarya</taxon>
        <taxon>Basidiomycota</taxon>
        <taxon>Pucciniomycotina</taxon>
        <taxon>Pucciniomycetes</taxon>
        <taxon>Pucciniales</taxon>
        <taxon>Pucciniaceae</taxon>
        <taxon>Puccinia</taxon>
    </lineage>
</organism>
<keyword evidence="2" id="KW-1185">Reference proteome</keyword>
<comment type="caution">
    <text evidence="1">The sequence shown here is derived from an EMBL/GenBank/DDBJ whole genome shotgun (WGS) entry which is preliminary data.</text>
</comment>
<dbReference type="Proteomes" id="UP000037035">
    <property type="component" value="Unassembled WGS sequence"/>
</dbReference>
<gene>
    <name evidence="1" type="ORF">VP01_15347g1</name>
</gene>
<accession>A0A0L6VIN6</accession>
<feature type="non-terminal residue" evidence="1">
    <location>
        <position position="1"/>
    </location>
</feature>
<evidence type="ECO:0000313" key="2">
    <source>
        <dbReference type="Proteomes" id="UP000037035"/>
    </source>
</evidence>
<reference evidence="1 2" key="1">
    <citation type="submission" date="2015-08" db="EMBL/GenBank/DDBJ databases">
        <title>Next Generation Sequencing and Analysis of the Genome of Puccinia sorghi L Schw, the Causal Agent of Maize Common Rust.</title>
        <authorList>
            <person name="Rochi L."/>
            <person name="Burguener G."/>
            <person name="Darino M."/>
            <person name="Turjanski A."/>
            <person name="Kreff E."/>
            <person name="Dieguez M.J."/>
            <person name="Sacco F."/>
        </authorList>
    </citation>
    <scope>NUCLEOTIDE SEQUENCE [LARGE SCALE GENOMIC DNA]</scope>
    <source>
        <strain evidence="1 2">RO10H11247</strain>
    </source>
</reference>
<dbReference type="EMBL" id="LAVV01005939">
    <property type="protein sequence ID" value="KNZ60579.1"/>
    <property type="molecule type" value="Genomic_DNA"/>
</dbReference>
<dbReference type="VEuPathDB" id="FungiDB:VP01_15347g1"/>
<proteinExistence type="predicted"/>
<name>A0A0L6VIN6_9BASI</name>
<protein>
    <submittedName>
        <fullName evidence="1">Uncharacterized protein</fullName>
    </submittedName>
</protein>